<feature type="domain" description="ATPase of the ABC class C-terminal" evidence="2">
    <location>
        <begin position="294"/>
        <end position="572"/>
    </location>
</feature>
<evidence type="ECO:0000259" key="4">
    <source>
        <dbReference type="Pfam" id="PF21117"/>
    </source>
</evidence>
<dbReference type="PANTHER" id="PTHR38149:SF1">
    <property type="entry name" value="ATPASE"/>
    <property type="match status" value="1"/>
</dbReference>
<proteinExistence type="predicted"/>
<evidence type="ECO:0000313" key="6">
    <source>
        <dbReference type="Proteomes" id="UP000269721"/>
    </source>
</evidence>
<feature type="domain" description="ATPase of the ABC class N-terminal" evidence="3">
    <location>
        <begin position="122"/>
        <end position="288"/>
    </location>
</feature>
<feature type="compositionally biased region" description="Low complexity" evidence="1">
    <location>
        <begin position="104"/>
        <end position="116"/>
    </location>
</feature>
<dbReference type="InterPro" id="IPR019195">
    <property type="entry name" value="ABC_ATPase_put"/>
</dbReference>
<dbReference type="EMBL" id="KZ995321">
    <property type="protein sequence ID" value="RKO90908.1"/>
    <property type="molecule type" value="Genomic_DNA"/>
</dbReference>
<sequence length="708" mass="76004">MSYSPYGWCRSPLLVATPSLRFLNVRTPPLTAFLDKAARGGRVYGGGSRGCQGGGGGGGGGGGRGAYYKVRILCQGPVTGCLEKYGGGNSRSTYRDSDGPSRLTSAPFLSESASSSSGTTADLAALLRSIDGTTYGAYKRLKGTWTFPNGVQLIVDHVQADSFAAPSKMRVKIPQQLAEFDLSLFSTRNRRISLEDYLTRRFWEYVHKMKLDVGNPGGSWGSNKGADFNIDKPGQQVLERSSMSVSEDYIEARFTIGLPARGRSVLGHQATTLLMENLPEIVVNTMVYSALDANHLRLFIECLEDQESLRGQLDDAGLIAFVPNGAILPRESGASDHPMRSSDVVKFESPPSLLKEFLLPNRGRIVGMGIPTGVTLIAGGGFHGKSTLLDALQFGVYNHVPGDGREFVAVEKSVAKIRAEDGRYTLTKDRAFVGSITSVNISPFIKNLPHKKDTANFNTDDASGSTSMAGNIQESLEIGCRGLLIDEDTAATNFLVRDHRMQLLVAHEPITPLISKIEALHYEQGCSTILVIGGCGSYLDVADLVIAMDSYVPKDLTAKAKEIAAQIPVGTEAGIPYGEVTSRIPILPKGPSNSTGPATFSRPPKSAARRTNLITFSGIDVDLSALEQLVHTSQARCILEALLRIRDRYGATGLTVREVVARVEKEWDDAGLAAGSVQGWIAGDLARPRAIEIAGALNRVRGLAVRRG</sequence>
<dbReference type="InterPro" id="IPR046833">
    <property type="entry name" value="ABC_N"/>
</dbReference>
<feature type="region of interest" description="Disordered" evidence="1">
    <location>
        <begin position="89"/>
        <end position="116"/>
    </location>
</feature>
<keyword evidence="6" id="KW-1185">Reference proteome</keyword>
<accession>A0A4P9WHK8</accession>
<dbReference type="InterPro" id="IPR046834">
    <property type="entry name" value="ABC_ATPase_C"/>
</dbReference>
<reference evidence="6" key="1">
    <citation type="journal article" date="2018" name="Nat. Microbiol.">
        <title>Leveraging single-cell genomics to expand the fungal tree of life.</title>
        <authorList>
            <person name="Ahrendt S.R."/>
            <person name="Quandt C.A."/>
            <person name="Ciobanu D."/>
            <person name="Clum A."/>
            <person name="Salamov A."/>
            <person name="Andreopoulos B."/>
            <person name="Cheng J.F."/>
            <person name="Woyke T."/>
            <person name="Pelin A."/>
            <person name="Henrissat B."/>
            <person name="Reynolds N.K."/>
            <person name="Benny G.L."/>
            <person name="Smith M.E."/>
            <person name="James T.Y."/>
            <person name="Grigoriev I.V."/>
        </authorList>
    </citation>
    <scope>NUCLEOTIDE SEQUENCE [LARGE SCALE GENOMIC DNA]</scope>
</reference>
<dbReference type="Proteomes" id="UP000269721">
    <property type="component" value="Unassembled WGS sequence"/>
</dbReference>
<evidence type="ECO:0000259" key="3">
    <source>
        <dbReference type="Pfam" id="PF20446"/>
    </source>
</evidence>
<dbReference type="OrthoDB" id="189459at2759"/>
<evidence type="ECO:0000256" key="1">
    <source>
        <dbReference type="SAM" id="MobiDB-lite"/>
    </source>
</evidence>
<evidence type="ECO:0000313" key="5">
    <source>
        <dbReference type="EMBL" id="RKO90908.1"/>
    </source>
</evidence>
<protein>
    <recommendedName>
        <fullName evidence="7">ATPase</fullName>
    </recommendedName>
</protein>
<name>A0A4P9WHK8_9FUNG</name>
<dbReference type="Pfam" id="PF21117">
    <property type="entry name" value="MRB1590_C"/>
    <property type="match status" value="1"/>
</dbReference>
<dbReference type="PANTHER" id="PTHR38149">
    <property type="entry name" value="ATPASE"/>
    <property type="match status" value="1"/>
</dbReference>
<dbReference type="InterPro" id="IPR049069">
    <property type="entry name" value="MRB1590-like_C"/>
</dbReference>
<feature type="domain" description="MRB1590-like C-terminal" evidence="4">
    <location>
        <begin position="607"/>
        <end position="705"/>
    </location>
</feature>
<organism evidence="5 6">
    <name type="scientific">Blyttiomyces helicus</name>
    <dbReference type="NCBI Taxonomy" id="388810"/>
    <lineage>
        <taxon>Eukaryota</taxon>
        <taxon>Fungi</taxon>
        <taxon>Fungi incertae sedis</taxon>
        <taxon>Chytridiomycota</taxon>
        <taxon>Chytridiomycota incertae sedis</taxon>
        <taxon>Chytridiomycetes</taxon>
        <taxon>Chytridiomycetes incertae sedis</taxon>
        <taxon>Blyttiomyces</taxon>
    </lineage>
</organism>
<gene>
    <name evidence="5" type="ORF">BDK51DRAFT_52029</name>
</gene>
<dbReference type="Pfam" id="PF20446">
    <property type="entry name" value="ABC_N"/>
    <property type="match status" value="1"/>
</dbReference>
<dbReference type="Pfam" id="PF09818">
    <property type="entry name" value="ABC_ATPase"/>
    <property type="match status" value="1"/>
</dbReference>
<evidence type="ECO:0008006" key="7">
    <source>
        <dbReference type="Google" id="ProtNLM"/>
    </source>
</evidence>
<dbReference type="AlphaFoldDB" id="A0A4P9WHK8"/>
<evidence type="ECO:0000259" key="2">
    <source>
        <dbReference type="Pfam" id="PF09818"/>
    </source>
</evidence>